<keyword evidence="13" id="KW-1185">Reference proteome</keyword>
<evidence type="ECO:0000313" key="12">
    <source>
        <dbReference type="EMBL" id="VEB98062.1"/>
    </source>
</evidence>
<feature type="binding site" evidence="8">
    <location>
        <position position="133"/>
    </location>
    <ligand>
        <name>Mn(2+)</name>
        <dbReference type="ChEBI" id="CHEBI:29035"/>
    </ligand>
</feature>
<evidence type="ECO:0000256" key="9">
    <source>
        <dbReference type="PIRSR" id="PIRSR601088-4"/>
    </source>
</evidence>
<dbReference type="PANTHER" id="PTHR32092">
    <property type="entry name" value="6-PHOSPHO-BETA-GLUCOSIDASE-RELATED"/>
    <property type="match status" value="1"/>
</dbReference>
<dbReference type="PANTHER" id="PTHR32092:SF5">
    <property type="entry name" value="6-PHOSPHO-BETA-GLUCOSIDASE"/>
    <property type="match status" value="1"/>
</dbReference>
<dbReference type="EC" id="3.2.1.86" evidence="12"/>
<evidence type="ECO:0000259" key="11">
    <source>
        <dbReference type="Pfam" id="PF11975"/>
    </source>
</evidence>
<keyword evidence="8" id="KW-0533">Nickel</keyword>
<dbReference type="KEGG" id="clap:NCTC11466_02477"/>
<dbReference type="GO" id="GO:0005975">
    <property type="term" value="P:carbohydrate metabolic process"/>
    <property type="evidence" value="ECO:0007669"/>
    <property type="project" value="InterPro"/>
</dbReference>
<dbReference type="Gene3D" id="3.90.110.10">
    <property type="entry name" value="Lactate dehydrogenase/glycoside hydrolase, family 4, C-terminal"/>
    <property type="match status" value="1"/>
</dbReference>
<proteinExistence type="inferred from homology"/>
<sequence>MWRPGRQKVEIIAALARRMFDSKGLEQVKVSVHYEPDSAIAGSSFVLTQLRVGQLPARAADERLGLSHELLGQETTGVGGFAKALRTIPVMLDIAKRVERLAPDAWIINFTNPAGIVTEAVSRYSSARIVGLCNVPVTMHHTIADMLKLPHDKVTLRFAGLNHMVWVHEVIADGRDATSEVIEMLCDGEQLSMNNIKAIPWPPALLRALKAIPCPYHRYFWQTRTMLKDELADAASGKGTRAEQVMKVEAELFELYASPQLDKKPEQLSQRGGSFYSEVALELIDALHNNLGKQMVVNTANNGAIQGLPDDAVIETNCVIDALGAHPLAFGKLPPLMNGLTQQVKDFERLTIEAAVHGDKQQALLALIANPLVADVNIAQALLDEVLESNKAWLPQFK</sequence>
<protein>
    <submittedName>
        <fullName evidence="12">6-phospho-beta-glucosidase</fullName>
        <ecNumber evidence="12">3.2.1.86</ecNumber>
    </submittedName>
</protein>
<keyword evidence="8" id="KW-0170">Cobalt</keyword>
<evidence type="ECO:0000256" key="10">
    <source>
        <dbReference type="RuleBase" id="RU361152"/>
    </source>
</evidence>
<dbReference type="SUPFAM" id="SSF56327">
    <property type="entry name" value="LDH C-terminal domain-like"/>
    <property type="match status" value="1"/>
</dbReference>
<dbReference type="GO" id="GO:0016616">
    <property type="term" value="F:oxidoreductase activity, acting on the CH-OH group of donors, NAD or NADP as acceptor"/>
    <property type="evidence" value="ECO:0007669"/>
    <property type="project" value="InterPro"/>
</dbReference>
<organism evidence="12 13">
    <name type="scientific">Cedecea lapagei</name>
    <dbReference type="NCBI Taxonomy" id="158823"/>
    <lineage>
        <taxon>Bacteria</taxon>
        <taxon>Pseudomonadati</taxon>
        <taxon>Pseudomonadota</taxon>
        <taxon>Gammaproteobacteria</taxon>
        <taxon>Enterobacterales</taxon>
        <taxon>Enterobacteriaceae</taxon>
        <taxon>Cedecea</taxon>
    </lineage>
</organism>
<dbReference type="Gene3D" id="3.40.50.720">
    <property type="entry name" value="NAD(P)-binding Rossmann-like Domain"/>
    <property type="match status" value="1"/>
</dbReference>
<name>A0A3S4MFU5_9ENTR</name>
<dbReference type="CDD" id="cd05296">
    <property type="entry name" value="GH4_P_beta_glucosidase"/>
    <property type="match status" value="1"/>
</dbReference>
<keyword evidence="5 8" id="KW-0464">Manganese</keyword>
<keyword evidence="2 8" id="KW-0479">Metal-binding</keyword>
<dbReference type="Pfam" id="PF11975">
    <property type="entry name" value="Glyco_hydro_4C"/>
    <property type="match status" value="1"/>
</dbReference>
<dbReference type="GO" id="GO:0008706">
    <property type="term" value="F:6-phospho-beta-glucosidase activity"/>
    <property type="evidence" value="ECO:0007669"/>
    <property type="project" value="UniProtKB-EC"/>
</dbReference>
<dbReference type="PROSITE" id="PS01324">
    <property type="entry name" value="GLYCOSYL_HYDROL_F4"/>
    <property type="match status" value="1"/>
</dbReference>
<feature type="domain" description="Glycosyl hydrolase family 4 C-terminal" evidence="11">
    <location>
        <begin position="158"/>
        <end position="373"/>
    </location>
</feature>
<evidence type="ECO:0000256" key="4">
    <source>
        <dbReference type="ARBA" id="ARBA00023027"/>
    </source>
</evidence>
<evidence type="ECO:0000256" key="8">
    <source>
        <dbReference type="PIRSR" id="PIRSR601088-3"/>
    </source>
</evidence>
<evidence type="ECO:0000256" key="5">
    <source>
        <dbReference type="ARBA" id="ARBA00023211"/>
    </source>
</evidence>
<keyword evidence="8" id="KW-0408">Iron</keyword>
<dbReference type="GO" id="GO:0046872">
    <property type="term" value="F:metal ion binding"/>
    <property type="evidence" value="ECO:0007669"/>
    <property type="project" value="UniProtKB-KW"/>
</dbReference>
<evidence type="ECO:0000313" key="13">
    <source>
        <dbReference type="Proteomes" id="UP000274122"/>
    </source>
</evidence>
<evidence type="ECO:0000256" key="7">
    <source>
        <dbReference type="PIRSR" id="PIRSR601088-2"/>
    </source>
</evidence>
<gene>
    <name evidence="12" type="primary">chbF_1</name>
    <name evidence="12" type="ORF">NCTC11466_02477</name>
</gene>
<dbReference type="PRINTS" id="PR00732">
    <property type="entry name" value="GLHYDRLASE4"/>
</dbReference>
<keyword evidence="3 10" id="KW-0378">Hydrolase</keyword>
<evidence type="ECO:0000256" key="2">
    <source>
        <dbReference type="ARBA" id="ARBA00022723"/>
    </source>
</evidence>
<feature type="binding site" evidence="8">
    <location>
        <position position="163"/>
    </location>
    <ligand>
        <name>Mn(2+)</name>
        <dbReference type="ChEBI" id="CHEBI:29035"/>
    </ligand>
</feature>
<evidence type="ECO:0000256" key="6">
    <source>
        <dbReference type="ARBA" id="ARBA00023295"/>
    </source>
</evidence>
<dbReference type="InterPro" id="IPR015955">
    <property type="entry name" value="Lactate_DH/Glyco_Ohase_4_C"/>
</dbReference>
<comment type="similarity">
    <text evidence="1 10">Belongs to the glycosyl hydrolase 4 family.</text>
</comment>
<dbReference type="InterPro" id="IPR036291">
    <property type="entry name" value="NAD(P)-bd_dom_sf"/>
</dbReference>
<dbReference type="InterPro" id="IPR022616">
    <property type="entry name" value="Glyco_hydro_4_C"/>
</dbReference>
<reference evidence="12 13" key="1">
    <citation type="submission" date="2018-12" db="EMBL/GenBank/DDBJ databases">
        <authorList>
            <consortium name="Pathogen Informatics"/>
        </authorList>
    </citation>
    <scope>NUCLEOTIDE SEQUENCE [LARGE SCALE GENOMIC DNA]</scope>
    <source>
        <strain evidence="12 13">NCTC11466</strain>
    </source>
</reference>
<feature type="site" description="Increases basicity of active site Tyr" evidence="9">
    <location>
        <position position="74"/>
    </location>
</feature>
<feature type="binding site" evidence="7">
    <location>
        <position position="58"/>
    </location>
    <ligand>
        <name>substrate</name>
    </ligand>
</feature>
<feature type="binding site" evidence="7">
    <location>
        <position position="112"/>
    </location>
    <ligand>
        <name>substrate</name>
    </ligand>
</feature>
<dbReference type="AlphaFoldDB" id="A0A3S4MFU5"/>
<keyword evidence="6 10" id="KW-0326">Glycosidase</keyword>
<accession>A0A3S4MFU5</accession>
<dbReference type="InterPro" id="IPR001088">
    <property type="entry name" value="Glyco_hydro_4"/>
</dbReference>
<dbReference type="SUPFAM" id="SSF51735">
    <property type="entry name" value="NAD(P)-binding Rossmann-fold domains"/>
    <property type="match status" value="1"/>
</dbReference>
<dbReference type="Pfam" id="PF02056">
    <property type="entry name" value="Glyco_hydro_4"/>
    <property type="match status" value="1"/>
</dbReference>
<keyword evidence="4 10" id="KW-0520">NAD</keyword>
<comment type="cofactor">
    <cofactor evidence="10">
        <name>NAD(+)</name>
        <dbReference type="ChEBI" id="CHEBI:57540"/>
    </cofactor>
    <text evidence="10">Binds 1 NAD(+) per subunit.</text>
</comment>
<dbReference type="Proteomes" id="UP000274122">
    <property type="component" value="Chromosome"/>
</dbReference>
<dbReference type="EMBL" id="LR134201">
    <property type="protein sequence ID" value="VEB98062.1"/>
    <property type="molecule type" value="Genomic_DNA"/>
</dbReference>
<evidence type="ECO:0000256" key="1">
    <source>
        <dbReference type="ARBA" id="ARBA00010141"/>
    </source>
</evidence>
<dbReference type="InterPro" id="IPR019802">
    <property type="entry name" value="GlycHydrolase_4_CS"/>
</dbReference>
<evidence type="ECO:0000256" key="3">
    <source>
        <dbReference type="ARBA" id="ARBA00022801"/>
    </source>
</evidence>